<organism evidence="3 4">
    <name type="scientific">Kaustia mangrovi</name>
    <dbReference type="NCBI Taxonomy" id="2593653"/>
    <lineage>
        <taxon>Bacteria</taxon>
        <taxon>Pseudomonadati</taxon>
        <taxon>Pseudomonadota</taxon>
        <taxon>Alphaproteobacteria</taxon>
        <taxon>Hyphomicrobiales</taxon>
        <taxon>Parvibaculaceae</taxon>
        <taxon>Kaustia</taxon>
    </lineage>
</organism>
<feature type="transmembrane region" description="Helical" evidence="1">
    <location>
        <begin position="124"/>
        <end position="145"/>
    </location>
</feature>
<dbReference type="InterPro" id="IPR009936">
    <property type="entry name" value="DUF1468"/>
</dbReference>
<dbReference type="KEGG" id="kmn:HW532_16655"/>
<feature type="transmembrane region" description="Helical" evidence="1">
    <location>
        <begin position="100"/>
        <end position="117"/>
    </location>
</feature>
<evidence type="ECO:0000313" key="3">
    <source>
        <dbReference type="EMBL" id="QPC44180.1"/>
    </source>
</evidence>
<sequence>MRVSDATLGGGLVIFAIALAGYSQTFPDIPGQSYGAALFPTLVALGFAGCGVTLIVQGAGHGEPLLVRADWAREPRAMLAVSGTVLGMAAYIVLAPEIGFVPTMVALLMILFALTRVRWWVALPLALVATLAIEKVFADLLLVPLPLGLMPRLPW</sequence>
<feature type="transmembrane region" description="Helical" evidence="1">
    <location>
        <begin position="77"/>
        <end position="94"/>
    </location>
</feature>
<keyword evidence="1" id="KW-0472">Membrane</keyword>
<feature type="transmembrane region" description="Helical" evidence="1">
    <location>
        <begin position="33"/>
        <end position="56"/>
    </location>
</feature>
<keyword evidence="1" id="KW-0812">Transmembrane</keyword>
<dbReference type="Proteomes" id="UP000593594">
    <property type="component" value="Chromosome"/>
</dbReference>
<evidence type="ECO:0000256" key="1">
    <source>
        <dbReference type="SAM" id="Phobius"/>
    </source>
</evidence>
<name>A0A7S8C699_9HYPH</name>
<feature type="domain" description="DUF1468" evidence="2">
    <location>
        <begin position="11"/>
        <end position="146"/>
    </location>
</feature>
<dbReference type="AlphaFoldDB" id="A0A7S8C699"/>
<proteinExistence type="predicted"/>
<dbReference type="RefSeq" id="WP_213161547.1">
    <property type="nucleotide sequence ID" value="NZ_CP058214.1"/>
</dbReference>
<keyword evidence="1" id="KW-1133">Transmembrane helix</keyword>
<dbReference type="Pfam" id="PF07331">
    <property type="entry name" value="TctB"/>
    <property type="match status" value="1"/>
</dbReference>
<evidence type="ECO:0000259" key="2">
    <source>
        <dbReference type="Pfam" id="PF07331"/>
    </source>
</evidence>
<keyword evidence="4" id="KW-1185">Reference proteome</keyword>
<dbReference type="EMBL" id="CP058214">
    <property type="protein sequence ID" value="QPC44180.1"/>
    <property type="molecule type" value="Genomic_DNA"/>
</dbReference>
<evidence type="ECO:0000313" key="4">
    <source>
        <dbReference type="Proteomes" id="UP000593594"/>
    </source>
</evidence>
<reference evidence="3 4" key="1">
    <citation type="submission" date="2020-06" db="EMBL/GenBank/DDBJ databases">
        <title>Genome sequence of 2 isolates from Red Sea Mangroves.</title>
        <authorList>
            <person name="Sefrji F."/>
            <person name="Michoud G."/>
            <person name="Merlino G."/>
            <person name="Daffonchio D."/>
        </authorList>
    </citation>
    <scope>NUCLEOTIDE SEQUENCE [LARGE SCALE GENOMIC DNA]</scope>
    <source>
        <strain evidence="3 4">R1DC25</strain>
    </source>
</reference>
<accession>A0A7S8C699</accession>
<gene>
    <name evidence="3" type="ORF">HW532_16655</name>
</gene>
<protein>
    <submittedName>
        <fullName evidence="3">Tripartite tricarboxylate transporter TctB family protein</fullName>
    </submittedName>
</protein>